<keyword evidence="3" id="KW-1185">Reference proteome</keyword>
<dbReference type="InterPro" id="IPR053152">
    <property type="entry name" value="Hydrolase_YcaC-like"/>
</dbReference>
<feature type="domain" description="Isochorismatase-like" evidence="1">
    <location>
        <begin position="120"/>
        <end position="179"/>
    </location>
</feature>
<dbReference type="PANTHER" id="PTHR43559:SF1">
    <property type="entry name" value="HYDROLASE"/>
    <property type="match status" value="1"/>
</dbReference>
<reference evidence="2" key="2">
    <citation type="submission" date="2020-09" db="EMBL/GenBank/DDBJ databases">
        <authorList>
            <person name="Sun Q."/>
            <person name="Zhou Y."/>
        </authorList>
    </citation>
    <scope>NUCLEOTIDE SEQUENCE</scope>
    <source>
        <strain evidence="2">CGMCC 1.15179</strain>
    </source>
</reference>
<dbReference type="EMBL" id="BMHQ01000010">
    <property type="protein sequence ID" value="GGE23630.1"/>
    <property type="molecule type" value="Genomic_DNA"/>
</dbReference>
<dbReference type="PANTHER" id="PTHR43559">
    <property type="entry name" value="HYDROLASE YCAC-RELATED"/>
    <property type="match status" value="1"/>
</dbReference>
<dbReference type="RefSeq" id="WP_188648435.1">
    <property type="nucleotide sequence ID" value="NZ_BMHQ01000010.1"/>
</dbReference>
<dbReference type="InterPro" id="IPR000868">
    <property type="entry name" value="Isochorismatase-like_dom"/>
</dbReference>
<gene>
    <name evidence="2" type="primary">ycaC</name>
    <name evidence="2" type="ORF">GCM10011571_27140</name>
</gene>
<name>A0A8J2VFV4_9BACL</name>
<dbReference type="Proteomes" id="UP000625210">
    <property type="component" value="Unassembled WGS sequence"/>
</dbReference>
<sequence>MNKTKCGSFTEVHHEVHHEVHNERHYENVDRGWFKIGKPTPEKRASEPQPDSNCTVLVYMDQEYDLTPALGKVAASGIMKRMTTLGRMAEIFQLPTIITLLGTGVEKYQGFLGQKLHSLFPSVPILTRTEINAWDNSAFVQTIRRTKCKSLVLAGIGLDPSLVVTALTAASQGYRVFVVIGEDEKKTVVTEAAIQRLIQAGVWPISWMGLAFYLQRDWSSPTSTSLIRLFSEYG</sequence>
<accession>A0A8J2VFV4</accession>
<dbReference type="SUPFAM" id="SSF52499">
    <property type="entry name" value="Isochorismatase-like hydrolases"/>
    <property type="match status" value="1"/>
</dbReference>
<dbReference type="Pfam" id="PF00857">
    <property type="entry name" value="Isochorismatase"/>
    <property type="match status" value="1"/>
</dbReference>
<comment type="caution">
    <text evidence="2">The sequence shown here is derived from an EMBL/GenBank/DDBJ whole genome shotgun (WGS) entry which is preliminary data.</text>
</comment>
<evidence type="ECO:0000259" key="1">
    <source>
        <dbReference type="Pfam" id="PF00857"/>
    </source>
</evidence>
<proteinExistence type="predicted"/>
<protein>
    <recommendedName>
        <fullName evidence="1">Isochorismatase-like domain-containing protein</fullName>
    </recommendedName>
</protein>
<evidence type="ECO:0000313" key="3">
    <source>
        <dbReference type="Proteomes" id="UP000625210"/>
    </source>
</evidence>
<organism evidence="2 3">
    <name type="scientific">Marinithermofilum abyssi</name>
    <dbReference type="NCBI Taxonomy" id="1571185"/>
    <lineage>
        <taxon>Bacteria</taxon>
        <taxon>Bacillati</taxon>
        <taxon>Bacillota</taxon>
        <taxon>Bacilli</taxon>
        <taxon>Bacillales</taxon>
        <taxon>Thermoactinomycetaceae</taxon>
        <taxon>Marinithermofilum</taxon>
    </lineage>
</organism>
<reference evidence="2" key="1">
    <citation type="journal article" date="2014" name="Int. J. Syst. Evol. Microbiol.">
        <title>Complete genome sequence of Corynebacterium casei LMG S-19264T (=DSM 44701T), isolated from a smear-ripened cheese.</title>
        <authorList>
            <consortium name="US DOE Joint Genome Institute (JGI-PGF)"/>
            <person name="Walter F."/>
            <person name="Albersmeier A."/>
            <person name="Kalinowski J."/>
            <person name="Ruckert C."/>
        </authorList>
    </citation>
    <scope>NUCLEOTIDE SEQUENCE</scope>
    <source>
        <strain evidence="2">CGMCC 1.15179</strain>
    </source>
</reference>
<dbReference type="Gene3D" id="3.40.50.850">
    <property type="entry name" value="Isochorismatase-like"/>
    <property type="match status" value="1"/>
</dbReference>
<dbReference type="AlphaFoldDB" id="A0A8J2VFV4"/>
<dbReference type="InterPro" id="IPR036380">
    <property type="entry name" value="Isochorismatase-like_sf"/>
</dbReference>
<evidence type="ECO:0000313" key="2">
    <source>
        <dbReference type="EMBL" id="GGE23630.1"/>
    </source>
</evidence>